<dbReference type="RefSeq" id="WP_211865021.1">
    <property type="nucleotide sequence ID" value="NZ_JAAEDI010000001.1"/>
</dbReference>
<sequence length="86" mass="9252">MAEPARSPRLLSRAALRAYLGGITATELGERIAQGRIPTPIWGLKPDDRAARWDQRAVDRALDAAGGIAATVEAAEAHLDRAFGFR</sequence>
<accession>A0ABS5EAQ3</accession>
<gene>
    <name evidence="1" type="ORF">GXW78_00370</name>
</gene>
<keyword evidence="2" id="KW-1185">Reference proteome</keyword>
<comment type="caution">
    <text evidence="1">The sequence shown here is derived from an EMBL/GenBank/DDBJ whole genome shotgun (WGS) entry which is preliminary data.</text>
</comment>
<proteinExistence type="predicted"/>
<organism evidence="1 2">
    <name type="scientific">Neoroseomonas terrae</name>
    <dbReference type="NCBI Taxonomy" id="424799"/>
    <lineage>
        <taxon>Bacteria</taxon>
        <taxon>Pseudomonadati</taxon>
        <taxon>Pseudomonadota</taxon>
        <taxon>Alphaproteobacteria</taxon>
        <taxon>Acetobacterales</taxon>
        <taxon>Acetobacteraceae</taxon>
        <taxon>Neoroseomonas</taxon>
    </lineage>
</organism>
<protein>
    <recommendedName>
        <fullName evidence="3">Transcriptional regulator</fullName>
    </recommendedName>
</protein>
<evidence type="ECO:0000313" key="1">
    <source>
        <dbReference type="EMBL" id="MBR0648100.1"/>
    </source>
</evidence>
<evidence type="ECO:0000313" key="2">
    <source>
        <dbReference type="Proteomes" id="UP000698752"/>
    </source>
</evidence>
<dbReference type="EMBL" id="JAAEDI010000001">
    <property type="protein sequence ID" value="MBR0648100.1"/>
    <property type="molecule type" value="Genomic_DNA"/>
</dbReference>
<name>A0ABS5EAQ3_9PROT</name>
<evidence type="ECO:0008006" key="3">
    <source>
        <dbReference type="Google" id="ProtNLM"/>
    </source>
</evidence>
<dbReference type="Proteomes" id="UP000698752">
    <property type="component" value="Unassembled WGS sequence"/>
</dbReference>
<reference evidence="2" key="1">
    <citation type="journal article" date="2021" name="Syst. Appl. Microbiol.">
        <title>Roseomonas hellenica sp. nov., isolated from roots of wild-growing Alkanna tinctoria.</title>
        <authorList>
            <person name="Rat A."/>
            <person name="Naranjo H.D."/>
            <person name="Lebbe L."/>
            <person name="Cnockaert M."/>
            <person name="Krigas N."/>
            <person name="Grigoriadou K."/>
            <person name="Maloupa E."/>
            <person name="Willems A."/>
        </authorList>
    </citation>
    <scope>NUCLEOTIDE SEQUENCE [LARGE SCALE GENOMIC DNA]</scope>
    <source>
        <strain evidence="2">LMG 31159</strain>
    </source>
</reference>